<evidence type="ECO:0000256" key="1">
    <source>
        <dbReference type="SAM" id="Coils"/>
    </source>
</evidence>
<feature type="coiled-coil region" evidence="1">
    <location>
        <begin position="83"/>
        <end position="110"/>
    </location>
</feature>
<dbReference type="EMBL" id="JADFTS010000003">
    <property type="protein sequence ID" value="KAF9616731.1"/>
    <property type="molecule type" value="Genomic_DNA"/>
</dbReference>
<gene>
    <name evidence="2" type="ORF">IFM89_032250</name>
</gene>
<keyword evidence="3" id="KW-1185">Reference proteome</keyword>
<dbReference type="Proteomes" id="UP000631114">
    <property type="component" value="Unassembled WGS sequence"/>
</dbReference>
<comment type="caution">
    <text evidence="2">The sequence shown here is derived from an EMBL/GenBank/DDBJ whole genome shotgun (WGS) entry which is preliminary data.</text>
</comment>
<evidence type="ECO:0000313" key="3">
    <source>
        <dbReference type="Proteomes" id="UP000631114"/>
    </source>
</evidence>
<evidence type="ECO:0000313" key="2">
    <source>
        <dbReference type="EMBL" id="KAF9616731.1"/>
    </source>
</evidence>
<proteinExistence type="predicted"/>
<accession>A0A835IFH9</accession>
<reference evidence="2 3" key="1">
    <citation type="submission" date="2020-10" db="EMBL/GenBank/DDBJ databases">
        <title>The Coptis chinensis genome and diversification of protoberbering-type alkaloids.</title>
        <authorList>
            <person name="Wang B."/>
            <person name="Shu S."/>
            <person name="Song C."/>
            <person name="Liu Y."/>
        </authorList>
    </citation>
    <scope>NUCLEOTIDE SEQUENCE [LARGE SCALE GENOMIC DNA]</scope>
    <source>
        <strain evidence="2">HL-2020</strain>
        <tissue evidence="2">Leaf</tissue>
    </source>
</reference>
<dbReference type="OrthoDB" id="1430812at2759"/>
<dbReference type="AlphaFoldDB" id="A0A835IFH9"/>
<organism evidence="2 3">
    <name type="scientific">Coptis chinensis</name>
    <dbReference type="NCBI Taxonomy" id="261450"/>
    <lineage>
        <taxon>Eukaryota</taxon>
        <taxon>Viridiplantae</taxon>
        <taxon>Streptophyta</taxon>
        <taxon>Embryophyta</taxon>
        <taxon>Tracheophyta</taxon>
        <taxon>Spermatophyta</taxon>
        <taxon>Magnoliopsida</taxon>
        <taxon>Ranunculales</taxon>
        <taxon>Ranunculaceae</taxon>
        <taxon>Coptidoideae</taxon>
        <taxon>Coptis</taxon>
    </lineage>
</organism>
<protein>
    <submittedName>
        <fullName evidence="2">Uncharacterized protein</fullName>
    </submittedName>
</protein>
<sequence length="254" mass="29450">MFFNILWSSKYPDGTIRDMVQANWDVPVSGHSIYILTQKLKRNRKALKVWKSGEIFGNIKFQVEEESKSLEQMQKHFEQGNMNEEFTMQMVNQENKVEQLLEQERCSRRKRGATDNDNDRSTKFFHAMANSNRSKSMILELKNNKGNTLSTQEDIGEFLAKHYEDKFKKLEHEIDWSLIQNMPQAISDEDNEKISSIPSAQEVRAAVFHLKVDSSPGPDGFTGFFLSTIFGTLWNMIWSSYKIFLHQISAAYGS</sequence>
<keyword evidence="1" id="KW-0175">Coiled coil</keyword>
<name>A0A835IFH9_9MAGN</name>